<feature type="domain" description="Translocation and assembly module TamB C-terminal" evidence="6">
    <location>
        <begin position="978"/>
        <end position="1332"/>
    </location>
</feature>
<evidence type="ECO:0000313" key="8">
    <source>
        <dbReference type="Proteomes" id="UP000199236"/>
    </source>
</evidence>
<dbReference type="GO" id="GO:0097347">
    <property type="term" value="C:TAM protein secretion complex"/>
    <property type="evidence" value="ECO:0007669"/>
    <property type="project" value="TreeGrafter"/>
</dbReference>
<comment type="subcellular location">
    <subcellularLocation>
        <location evidence="1">Membrane</location>
        <topology evidence="1">Single-pass membrane protein</topology>
    </subcellularLocation>
</comment>
<proteinExistence type="predicted"/>
<dbReference type="InterPro" id="IPR007452">
    <property type="entry name" value="TamB_C"/>
</dbReference>
<dbReference type="STRING" id="655353.SAMN04488056_101220"/>
<dbReference type="RefSeq" id="WP_090067980.1">
    <property type="nucleotide sequence ID" value="NZ_FOVR01000001.1"/>
</dbReference>
<protein>
    <submittedName>
        <fullName evidence="7">Translocation and assembly module TamB</fullName>
    </submittedName>
</protein>
<evidence type="ECO:0000256" key="4">
    <source>
        <dbReference type="ARBA" id="ARBA00023136"/>
    </source>
</evidence>
<evidence type="ECO:0000256" key="1">
    <source>
        <dbReference type="ARBA" id="ARBA00004167"/>
    </source>
</evidence>
<dbReference type="GO" id="GO:0005886">
    <property type="term" value="C:plasma membrane"/>
    <property type="evidence" value="ECO:0007669"/>
    <property type="project" value="InterPro"/>
</dbReference>
<evidence type="ECO:0000259" key="6">
    <source>
        <dbReference type="Pfam" id="PF04357"/>
    </source>
</evidence>
<evidence type="ECO:0000313" key="7">
    <source>
        <dbReference type="EMBL" id="SFN53768.1"/>
    </source>
</evidence>
<organism evidence="7 8">
    <name type="scientific">Cohaesibacter marisflavi</name>
    <dbReference type="NCBI Taxonomy" id="655353"/>
    <lineage>
        <taxon>Bacteria</taxon>
        <taxon>Pseudomonadati</taxon>
        <taxon>Pseudomonadota</taxon>
        <taxon>Alphaproteobacteria</taxon>
        <taxon>Hyphomicrobiales</taxon>
        <taxon>Cohaesibacteraceae</taxon>
    </lineage>
</organism>
<sequence length="1332" mass="137804">MTSARTLLFRGFYSLLFLILALLLVGYLLLATSFGLSMTTSLVNSVASSDEQKVEISGVDSLLGDIEIGQIALSDKDGPWLTAKGLSGRYSLADLFGLTLSVDALSLDELSVERTPLASSQPAAESSSDGSLIPTLPAVEAQIDSLSIGKISLGEPLLGKEAELTLAGNMALVGAPFQTNGVLDLHYLDAPEDGLSARWTLNPTADQRLLDLTFTEPRGGLAARLMDIANLPAVDVSLKGDGPANDWRSDLAVKLDGKTTVSGQVVVGFDESGSRVNAKLLGKLSPFLPQSVLPLVAGTSNINLSLEQSQEDVIELKQFSFASGLARLEANGFLDNRDSSLDIKMAFDLGSEGTQIEMQQEDAPSLMIGHVGLKGRMSGTLQKAALTLDGSVASLSQDAITLENASLSVTAPELDIENREGAINATMALDQLATGSAPLNAILSGDKTLLVESALDGETIRLNKAELVAGLASLTAEGSYAPDALALDGTLALSDIKPLNEGLSGALGGDFSVEGTTSNPRLTLALRGQSLSVYDKSIENLKLDLASNAAPDATLTLSAQYDGSPIESALELVTNEDGSRSINQLSVTAPGAEVTGSLAISPAGLASGDLDAAIKDFAALGPLLLQPDLKGSLKADIALSASDGKQSVTVDASAPELAMKDIFVSGLTLSSQINDATGIMSMNSDLSVERISASGETIRSLKANMKGGNGTLPFSMTARVSQAPLTLEGKLLQQEGQTALALDRFTGSWKGIDLGLVEPVRVDLANGASLANALKLSVDSGLVTVSGSAGDQLALDVALDALPLAIAEKIAPTGETPTGQLDLTAKISGTSAAPEASWQGTVSGLSVRSTRQAGVPQLAISSSGRFANNSVSLQNHLTGGGADLNVNGSLSLTRQSMDISAEGSVPFSLAARSLADAGLQLEGGASVSAKVTGSFSAPNINGSITTQGARFSEFSSGIVLRDLGGTVRLAGQQASIESVTGRLGQKGTLTVNGTIGLDANAGLPADITVTIRDGNYKYEEILTSLFNANMNLKGELTGASVISGQVNLKTTEILIPESLPSSVSPVDVSHKNAQGRVAEQAEKFAPKTQSDSSANAGPAMRLDLDIQAPRSIYIRGRGMDAELGGSIRITGTTADPRPLGTIAMQRGRLEILTKRLDFDSGTVTFAGTLDPALDFSATSTNSGTTYTVSVEGYASAPEIGLSSSPTLPEDEILAHLFFDKELSELSAIQLAQLANAVATLSGVNSGPGVLDRLRNMAGIDNIDIKSDAETNETTVGVGRYINDRTYINVEKSTASDAGKVSIDLDITDQIKAHGEASSDGETKAGIFFERDY</sequence>
<dbReference type="Proteomes" id="UP000199236">
    <property type="component" value="Unassembled WGS sequence"/>
</dbReference>
<keyword evidence="8" id="KW-1185">Reference proteome</keyword>
<dbReference type="PANTHER" id="PTHR36985">
    <property type="entry name" value="TRANSLOCATION AND ASSEMBLY MODULE SUBUNIT TAMB"/>
    <property type="match status" value="1"/>
</dbReference>
<gene>
    <name evidence="7" type="ORF">SAMN04488056_101220</name>
</gene>
<evidence type="ECO:0000256" key="5">
    <source>
        <dbReference type="SAM" id="MobiDB-lite"/>
    </source>
</evidence>
<keyword evidence="2" id="KW-0812">Transmembrane</keyword>
<name>A0A1I4ZUA6_9HYPH</name>
<feature type="region of interest" description="Disordered" evidence="5">
    <location>
        <begin position="1081"/>
        <end position="1100"/>
    </location>
</feature>
<dbReference type="PANTHER" id="PTHR36985:SF1">
    <property type="entry name" value="TRANSLOCATION AND ASSEMBLY MODULE SUBUNIT TAMB"/>
    <property type="match status" value="1"/>
</dbReference>
<dbReference type="EMBL" id="FOVR01000001">
    <property type="protein sequence ID" value="SFN53768.1"/>
    <property type="molecule type" value="Genomic_DNA"/>
</dbReference>
<reference evidence="7 8" key="1">
    <citation type="submission" date="2016-10" db="EMBL/GenBank/DDBJ databases">
        <authorList>
            <person name="de Groot N.N."/>
        </authorList>
    </citation>
    <scope>NUCLEOTIDE SEQUENCE [LARGE SCALE GENOMIC DNA]</scope>
    <source>
        <strain evidence="7 8">CGMCC 1.9157</strain>
    </source>
</reference>
<dbReference type="GO" id="GO:0009306">
    <property type="term" value="P:protein secretion"/>
    <property type="evidence" value="ECO:0007669"/>
    <property type="project" value="InterPro"/>
</dbReference>
<evidence type="ECO:0000256" key="3">
    <source>
        <dbReference type="ARBA" id="ARBA00022989"/>
    </source>
</evidence>
<keyword evidence="3" id="KW-1133">Transmembrane helix</keyword>
<dbReference type="OrthoDB" id="7784409at2"/>
<keyword evidence="4" id="KW-0472">Membrane</keyword>
<accession>A0A1I4ZUA6</accession>
<dbReference type="Pfam" id="PF04357">
    <property type="entry name" value="TamB"/>
    <property type="match status" value="1"/>
</dbReference>
<evidence type="ECO:0000256" key="2">
    <source>
        <dbReference type="ARBA" id="ARBA00022692"/>
    </source>
</evidence>